<protein>
    <submittedName>
        <fullName evidence="1">Uncharacterized protein</fullName>
    </submittedName>
</protein>
<organism evidence="1 2">
    <name type="scientific">Luedemannella flava</name>
    <dbReference type="NCBI Taxonomy" id="349316"/>
    <lineage>
        <taxon>Bacteria</taxon>
        <taxon>Bacillati</taxon>
        <taxon>Actinomycetota</taxon>
        <taxon>Actinomycetes</taxon>
        <taxon>Micromonosporales</taxon>
        <taxon>Micromonosporaceae</taxon>
        <taxon>Luedemannella</taxon>
    </lineage>
</organism>
<evidence type="ECO:0000313" key="2">
    <source>
        <dbReference type="Proteomes" id="UP001500218"/>
    </source>
</evidence>
<sequence length="180" mass="19978">MDVCRFVQRDSDRREIYAIVTDGPAAGAHGPLDLTRISRRPFVTERPGYPFPTGDPALAESLAARAGEFHDLDDFYAHYGYPAEVLAWVASMPRHGDYYDDRGYRSAEVADRLGLDLTALNAAAWREAIDPGRVDPAGDPVFHPDFDVDRNWAVTGGSGPVMIDVTSYRFKAWLSFGDRP</sequence>
<reference evidence="2" key="1">
    <citation type="journal article" date="2019" name="Int. J. Syst. Evol. Microbiol.">
        <title>The Global Catalogue of Microorganisms (GCM) 10K type strain sequencing project: providing services to taxonomists for standard genome sequencing and annotation.</title>
        <authorList>
            <consortium name="The Broad Institute Genomics Platform"/>
            <consortium name="The Broad Institute Genome Sequencing Center for Infectious Disease"/>
            <person name="Wu L."/>
            <person name="Ma J."/>
        </authorList>
    </citation>
    <scope>NUCLEOTIDE SEQUENCE [LARGE SCALE GENOMIC DNA]</scope>
    <source>
        <strain evidence="2">JCM 13250</strain>
    </source>
</reference>
<accession>A0ABP4YLY6</accession>
<evidence type="ECO:0000313" key="1">
    <source>
        <dbReference type="EMBL" id="GAA1818144.1"/>
    </source>
</evidence>
<dbReference type="Proteomes" id="UP001500218">
    <property type="component" value="Unassembled WGS sequence"/>
</dbReference>
<comment type="caution">
    <text evidence="1">The sequence shown here is derived from an EMBL/GenBank/DDBJ whole genome shotgun (WGS) entry which is preliminary data.</text>
</comment>
<dbReference type="EMBL" id="BAAALT010000152">
    <property type="protein sequence ID" value="GAA1818144.1"/>
    <property type="molecule type" value="Genomic_DNA"/>
</dbReference>
<name>A0ABP4YLY6_9ACTN</name>
<proteinExistence type="predicted"/>
<keyword evidence="2" id="KW-1185">Reference proteome</keyword>
<gene>
    <name evidence="1" type="ORF">GCM10009682_43610</name>
</gene>